<protein>
    <recommendedName>
        <fullName evidence="6">Sodium/calcium exchanger membrane region domain-containing protein</fullName>
    </recommendedName>
</protein>
<dbReference type="Gene3D" id="1.20.1420.30">
    <property type="entry name" value="NCX, central ion-binding region"/>
    <property type="match status" value="1"/>
</dbReference>
<dbReference type="EMBL" id="MFFS01000038">
    <property type="protein sequence ID" value="OGF22151.1"/>
    <property type="molecule type" value="Genomic_DNA"/>
</dbReference>
<feature type="transmembrane region" description="Helical" evidence="5">
    <location>
        <begin position="75"/>
        <end position="92"/>
    </location>
</feature>
<keyword evidence="2 5" id="KW-0812">Transmembrane</keyword>
<feature type="transmembrane region" description="Helical" evidence="5">
    <location>
        <begin position="45"/>
        <end position="63"/>
    </location>
</feature>
<dbReference type="InterPro" id="IPR044880">
    <property type="entry name" value="NCX_ion-bd_dom_sf"/>
</dbReference>
<feature type="domain" description="Sodium/calcium exchanger membrane region" evidence="6">
    <location>
        <begin position="2"/>
        <end position="86"/>
    </location>
</feature>
<evidence type="ECO:0000256" key="5">
    <source>
        <dbReference type="SAM" id="Phobius"/>
    </source>
</evidence>
<sequence length="93" mass="10211">MVSAKAALKRNSEVAIGNIFGSNVFNMLVVIGLPGFFKTLYLDPQTLAIGVPAMALATLLFVISGISRRIHSWEGAFYLALYVLFIGKLFRLF</sequence>
<dbReference type="STRING" id="1797985.A2Y83_00930"/>
<proteinExistence type="predicted"/>
<evidence type="ECO:0000256" key="1">
    <source>
        <dbReference type="ARBA" id="ARBA00004141"/>
    </source>
</evidence>
<keyword evidence="3 5" id="KW-1133">Transmembrane helix</keyword>
<dbReference type="AlphaFoldDB" id="A0A1F5S7A0"/>
<dbReference type="GO" id="GO:0055085">
    <property type="term" value="P:transmembrane transport"/>
    <property type="evidence" value="ECO:0007669"/>
    <property type="project" value="InterPro"/>
</dbReference>
<keyword evidence="4 5" id="KW-0472">Membrane</keyword>
<gene>
    <name evidence="7" type="ORF">A2Y83_00930</name>
</gene>
<dbReference type="Proteomes" id="UP000178323">
    <property type="component" value="Unassembled WGS sequence"/>
</dbReference>
<comment type="subcellular location">
    <subcellularLocation>
        <location evidence="1">Membrane</location>
        <topology evidence="1">Multi-pass membrane protein</topology>
    </subcellularLocation>
</comment>
<evidence type="ECO:0000313" key="8">
    <source>
        <dbReference type="Proteomes" id="UP000178323"/>
    </source>
</evidence>
<evidence type="ECO:0000313" key="7">
    <source>
        <dbReference type="EMBL" id="OGF22151.1"/>
    </source>
</evidence>
<dbReference type="Pfam" id="PF01699">
    <property type="entry name" value="Na_Ca_ex"/>
    <property type="match status" value="1"/>
</dbReference>
<dbReference type="GO" id="GO:0016020">
    <property type="term" value="C:membrane"/>
    <property type="evidence" value="ECO:0007669"/>
    <property type="project" value="UniProtKB-SubCell"/>
</dbReference>
<reference evidence="7 8" key="1">
    <citation type="journal article" date="2016" name="Nat. Commun.">
        <title>Thousands of microbial genomes shed light on interconnected biogeochemical processes in an aquifer system.</title>
        <authorList>
            <person name="Anantharaman K."/>
            <person name="Brown C.T."/>
            <person name="Hug L.A."/>
            <person name="Sharon I."/>
            <person name="Castelle C.J."/>
            <person name="Probst A.J."/>
            <person name="Thomas B.C."/>
            <person name="Singh A."/>
            <person name="Wilkins M.J."/>
            <person name="Karaoz U."/>
            <person name="Brodie E.L."/>
            <person name="Williams K.H."/>
            <person name="Hubbard S.S."/>
            <person name="Banfield J.F."/>
        </authorList>
    </citation>
    <scope>NUCLEOTIDE SEQUENCE [LARGE SCALE GENOMIC DNA]</scope>
</reference>
<comment type="caution">
    <text evidence="7">The sequence shown here is derived from an EMBL/GenBank/DDBJ whole genome shotgun (WGS) entry which is preliminary data.</text>
</comment>
<accession>A0A1F5S7A0</accession>
<organism evidence="7 8">
    <name type="scientific">Candidatus Falkowbacteria bacterium RBG_13_39_14</name>
    <dbReference type="NCBI Taxonomy" id="1797985"/>
    <lineage>
        <taxon>Bacteria</taxon>
        <taxon>Candidatus Falkowiibacteriota</taxon>
    </lineage>
</organism>
<name>A0A1F5S7A0_9BACT</name>
<evidence type="ECO:0000256" key="2">
    <source>
        <dbReference type="ARBA" id="ARBA00022692"/>
    </source>
</evidence>
<evidence type="ECO:0000256" key="3">
    <source>
        <dbReference type="ARBA" id="ARBA00022989"/>
    </source>
</evidence>
<dbReference type="InterPro" id="IPR004837">
    <property type="entry name" value="NaCa_Exmemb"/>
</dbReference>
<evidence type="ECO:0000259" key="6">
    <source>
        <dbReference type="Pfam" id="PF01699"/>
    </source>
</evidence>
<feature type="transmembrane region" description="Helical" evidence="5">
    <location>
        <begin position="12"/>
        <end position="33"/>
    </location>
</feature>
<evidence type="ECO:0000256" key="4">
    <source>
        <dbReference type="ARBA" id="ARBA00023136"/>
    </source>
</evidence>